<keyword evidence="1" id="KW-0472">Membrane</keyword>
<protein>
    <submittedName>
        <fullName evidence="2">Uncharacterized protein</fullName>
    </submittedName>
</protein>
<keyword evidence="1" id="KW-0812">Transmembrane</keyword>
<comment type="caution">
    <text evidence="2">The sequence shown here is derived from an EMBL/GenBank/DDBJ whole genome shotgun (WGS) entry which is preliminary data.</text>
</comment>
<dbReference type="InterPro" id="IPR036249">
    <property type="entry name" value="Thioredoxin-like_sf"/>
</dbReference>
<accession>A0A2N2DZA9</accession>
<name>A0A2N2DZA9_9BACT</name>
<dbReference type="EMBL" id="PHAH01000033">
    <property type="protein sequence ID" value="PKM87796.1"/>
    <property type="molecule type" value="Genomic_DNA"/>
</dbReference>
<evidence type="ECO:0000256" key="1">
    <source>
        <dbReference type="SAM" id="Phobius"/>
    </source>
</evidence>
<dbReference type="Gene3D" id="3.40.30.10">
    <property type="entry name" value="Glutaredoxin"/>
    <property type="match status" value="1"/>
</dbReference>
<reference evidence="2 3" key="1">
    <citation type="journal article" date="2017" name="ISME J.">
        <title>Potential for microbial H2 and metal transformations associated with novel bacteria and archaea in deep terrestrial subsurface sediments.</title>
        <authorList>
            <person name="Hernsdorf A.W."/>
            <person name="Amano Y."/>
            <person name="Miyakawa K."/>
            <person name="Ise K."/>
            <person name="Suzuki Y."/>
            <person name="Anantharaman K."/>
            <person name="Probst A."/>
            <person name="Burstein D."/>
            <person name="Thomas B.C."/>
            <person name="Banfield J.F."/>
        </authorList>
    </citation>
    <scope>NUCLEOTIDE SEQUENCE [LARGE SCALE GENOMIC DNA]</scope>
    <source>
        <strain evidence="2">HGW-Falkowbacteria-2</strain>
    </source>
</reference>
<keyword evidence="1" id="KW-1133">Transmembrane helix</keyword>
<organism evidence="2 3">
    <name type="scientific">Candidatus Falkowbacteria bacterium HGW-Falkowbacteria-2</name>
    <dbReference type="NCBI Taxonomy" id="2013769"/>
    <lineage>
        <taxon>Bacteria</taxon>
        <taxon>Candidatus Falkowiibacteriota</taxon>
    </lineage>
</organism>
<dbReference type="SUPFAM" id="SSF52833">
    <property type="entry name" value="Thioredoxin-like"/>
    <property type="match status" value="1"/>
</dbReference>
<gene>
    <name evidence="2" type="ORF">CVU83_02575</name>
</gene>
<evidence type="ECO:0000313" key="2">
    <source>
        <dbReference type="EMBL" id="PKM87796.1"/>
    </source>
</evidence>
<feature type="transmembrane region" description="Helical" evidence="1">
    <location>
        <begin position="21"/>
        <end position="41"/>
    </location>
</feature>
<sequence length="136" mass="15490">MLKFAYYKSNHNIMNKDKKQRLTWVIGAIVVVAVALAMMALGRNSGESYDQDKMTLFYSDSCPHCETVEEFIDENNIDEKFDFQRLEVSTNARNSQRLATRAQICGLNPSSIGVPFLWTGEDCLMGDVDIIDYFQS</sequence>
<evidence type="ECO:0000313" key="3">
    <source>
        <dbReference type="Proteomes" id="UP000233325"/>
    </source>
</evidence>
<dbReference type="PROSITE" id="PS00195">
    <property type="entry name" value="GLUTAREDOXIN_1"/>
    <property type="match status" value="1"/>
</dbReference>
<dbReference type="InterPro" id="IPR011767">
    <property type="entry name" value="GLR_AS"/>
</dbReference>
<dbReference type="PROSITE" id="PS51354">
    <property type="entry name" value="GLUTAREDOXIN_2"/>
    <property type="match status" value="1"/>
</dbReference>
<dbReference type="Proteomes" id="UP000233325">
    <property type="component" value="Unassembled WGS sequence"/>
</dbReference>
<dbReference type="AlphaFoldDB" id="A0A2N2DZA9"/>
<proteinExistence type="predicted"/>